<dbReference type="InterPro" id="IPR050807">
    <property type="entry name" value="TransReg_Diox_bact_type"/>
</dbReference>
<dbReference type="Proteomes" id="UP000654345">
    <property type="component" value="Unassembled WGS sequence"/>
</dbReference>
<dbReference type="InterPro" id="IPR010982">
    <property type="entry name" value="Lambda_DNA-bd_dom_sf"/>
</dbReference>
<dbReference type="Pfam" id="PF07883">
    <property type="entry name" value="Cupin_2"/>
    <property type="match status" value="1"/>
</dbReference>
<evidence type="ECO:0000259" key="2">
    <source>
        <dbReference type="PROSITE" id="PS50943"/>
    </source>
</evidence>
<gene>
    <name evidence="3" type="ORF">KSB_02800</name>
</gene>
<dbReference type="InterPro" id="IPR014710">
    <property type="entry name" value="RmlC-like_jellyroll"/>
</dbReference>
<organism evidence="3 4">
    <name type="scientific">Ktedonobacter robiniae</name>
    <dbReference type="NCBI Taxonomy" id="2778365"/>
    <lineage>
        <taxon>Bacteria</taxon>
        <taxon>Bacillati</taxon>
        <taxon>Chloroflexota</taxon>
        <taxon>Ktedonobacteria</taxon>
        <taxon>Ktedonobacterales</taxon>
        <taxon>Ktedonobacteraceae</taxon>
        <taxon>Ktedonobacter</taxon>
    </lineage>
</organism>
<dbReference type="PANTHER" id="PTHR46797:SF1">
    <property type="entry name" value="METHYLPHOSPHONATE SYNTHASE"/>
    <property type="match status" value="1"/>
</dbReference>
<proteinExistence type="predicted"/>
<dbReference type="InterPro" id="IPR013096">
    <property type="entry name" value="Cupin_2"/>
</dbReference>
<dbReference type="Pfam" id="PF01381">
    <property type="entry name" value="HTH_3"/>
    <property type="match status" value="1"/>
</dbReference>
<dbReference type="PANTHER" id="PTHR46797">
    <property type="entry name" value="HTH-TYPE TRANSCRIPTIONAL REGULATOR"/>
    <property type="match status" value="1"/>
</dbReference>
<name>A0ABQ3UHB3_9CHLR</name>
<evidence type="ECO:0000256" key="1">
    <source>
        <dbReference type="ARBA" id="ARBA00023125"/>
    </source>
</evidence>
<reference evidence="3 4" key="1">
    <citation type="journal article" date="2021" name="Int. J. Syst. Evol. Microbiol.">
        <title>Reticulibacter mediterranei gen. nov., sp. nov., within the new family Reticulibacteraceae fam. nov., and Ktedonospora formicarum gen. nov., sp. nov., Ktedonobacter robiniae sp. nov., Dictyobacter formicarum sp. nov. and Dictyobacter arantiisoli sp. nov., belonging to the class Ktedonobacteria.</title>
        <authorList>
            <person name="Yabe S."/>
            <person name="Zheng Y."/>
            <person name="Wang C.M."/>
            <person name="Sakai Y."/>
            <person name="Abe K."/>
            <person name="Yokota A."/>
            <person name="Donadio S."/>
            <person name="Cavaletti L."/>
            <person name="Monciardini P."/>
        </authorList>
    </citation>
    <scope>NUCLEOTIDE SEQUENCE [LARGE SCALE GENOMIC DNA]</scope>
    <source>
        <strain evidence="3 4">SOSP1-30</strain>
    </source>
</reference>
<dbReference type="SUPFAM" id="SSF47413">
    <property type="entry name" value="lambda repressor-like DNA-binding domains"/>
    <property type="match status" value="1"/>
</dbReference>
<keyword evidence="1" id="KW-0238">DNA-binding</keyword>
<dbReference type="SUPFAM" id="SSF51182">
    <property type="entry name" value="RmlC-like cupins"/>
    <property type="match status" value="1"/>
</dbReference>
<dbReference type="CDD" id="cd00093">
    <property type="entry name" value="HTH_XRE"/>
    <property type="match status" value="1"/>
</dbReference>
<keyword evidence="4" id="KW-1185">Reference proteome</keyword>
<dbReference type="Gene3D" id="2.60.120.10">
    <property type="entry name" value="Jelly Rolls"/>
    <property type="match status" value="1"/>
</dbReference>
<dbReference type="Gene3D" id="1.10.260.40">
    <property type="entry name" value="lambda repressor-like DNA-binding domains"/>
    <property type="match status" value="1"/>
</dbReference>
<dbReference type="RefSeq" id="WP_201368777.1">
    <property type="nucleotide sequence ID" value="NZ_BNJG01000001.1"/>
</dbReference>
<accession>A0ABQ3UHB3</accession>
<feature type="domain" description="HTH cro/C1-type" evidence="2">
    <location>
        <begin position="21"/>
        <end position="75"/>
    </location>
</feature>
<dbReference type="InterPro" id="IPR001387">
    <property type="entry name" value="Cro/C1-type_HTH"/>
</dbReference>
<dbReference type="EMBL" id="BNJG01000001">
    <property type="protein sequence ID" value="GHO51805.1"/>
    <property type="molecule type" value="Genomic_DNA"/>
</dbReference>
<dbReference type="SMART" id="SM00530">
    <property type="entry name" value="HTH_XRE"/>
    <property type="match status" value="1"/>
</dbReference>
<dbReference type="CDD" id="cd02209">
    <property type="entry name" value="cupin_XRE_C"/>
    <property type="match status" value="1"/>
</dbReference>
<evidence type="ECO:0000313" key="4">
    <source>
        <dbReference type="Proteomes" id="UP000654345"/>
    </source>
</evidence>
<evidence type="ECO:0000313" key="3">
    <source>
        <dbReference type="EMBL" id="GHO51805.1"/>
    </source>
</evidence>
<dbReference type="InterPro" id="IPR011051">
    <property type="entry name" value="RmlC_Cupin_sf"/>
</dbReference>
<sequence>MDVPMPRLASGLDLTDLGARIRAERLSRHLSLEVLSSQSGVSSSMLSDIERGKKVPSILVLDSIATALGTSLARLLEEEQHAKVIVLRHREQEVVQDPSGWERRILSPVLPGIEFEFMRTTILPGVDAGVFLPHGTGSREYIAVEEGTLQLTLNDTVHLLQAGDSIYYAGDCQHAFANPGEKPCTYYLVMEIPPSPVPHVHHR</sequence>
<comment type="caution">
    <text evidence="3">The sequence shown here is derived from an EMBL/GenBank/DDBJ whole genome shotgun (WGS) entry which is preliminary data.</text>
</comment>
<protein>
    <submittedName>
        <fullName evidence="3">XRE family transcriptional regulator</fullName>
    </submittedName>
</protein>
<dbReference type="PROSITE" id="PS50943">
    <property type="entry name" value="HTH_CROC1"/>
    <property type="match status" value="1"/>
</dbReference>